<gene>
    <name evidence="15" type="ORF">ODALV1_LOCUS7655</name>
</gene>
<evidence type="ECO:0000313" key="15">
    <source>
        <dbReference type="EMBL" id="CAL8090478.1"/>
    </source>
</evidence>
<comment type="pathway">
    <text evidence="2">Protein modification; protein glycosylation.</text>
</comment>
<dbReference type="Gene3D" id="3.40.50.11660">
    <property type="entry name" value="Glycosyl transferase family 10, C-terminal domain"/>
    <property type="match status" value="2"/>
</dbReference>
<dbReference type="EC" id="2.4.1.-" evidence="12"/>
<evidence type="ECO:0000256" key="9">
    <source>
        <dbReference type="ARBA" id="ARBA00023034"/>
    </source>
</evidence>
<evidence type="ECO:0000256" key="11">
    <source>
        <dbReference type="ARBA" id="ARBA00023180"/>
    </source>
</evidence>
<dbReference type="EMBL" id="CAXLJM020000024">
    <property type="protein sequence ID" value="CAL8090478.1"/>
    <property type="molecule type" value="Genomic_DNA"/>
</dbReference>
<keyword evidence="5 12" id="KW-0808">Transferase</keyword>
<proteinExistence type="inferred from homology"/>
<evidence type="ECO:0000256" key="4">
    <source>
        <dbReference type="ARBA" id="ARBA00022676"/>
    </source>
</evidence>
<dbReference type="InterPro" id="IPR001503">
    <property type="entry name" value="Glyco_trans_10"/>
</dbReference>
<comment type="subcellular location">
    <subcellularLocation>
        <location evidence="1 12">Golgi apparatus</location>
        <location evidence="1 12">Golgi stack membrane</location>
        <topology evidence="1 12">Single-pass type II membrane protein</topology>
    </subcellularLocation>
</comment>
<evidence type="ECO:0000259" key="13">
    <source>
        <dbReference type="Pfam" id="PF00852"/>
    </source>
</evidence>
<dbReference type="InterPro" id="IPR031481">
    <property type="entry name" value="Glyco_tran_10_N"/>
</dbReference>
<accession>A0ABP1Q5U0</accession>
<sequence length="796" mass="93790">MILFKVPWTKIGWYDEDYHNSNSSDSEVIILHWTKIFREYRYYESPRILTSDNDKCPYLEPSNELSSKFSKCRITFDRRYLERSNALVFHSFDLMTRDSDVYHPYAQIEELSGALPDATGQSIKLRNKTRLAAWIVSSCDSYSKRENLVQALQKYIQVDVYGWCGQECPKEGDCYAHIANTYKFYLSFENSLCTDYITEKFFNAMKQNLVPVVYGGTHTEDYSSIAPKDSYIDARNFKTAKDLADYLLFLDKNDEAYLKYFQWKSKFKVVIGQGWCNICQKVFEQVRHPPQQRNYKWYKDLWKWWNSMSYDTSIEIDEAMQSSLVEGQSYNYKLGAPACQPAKDFGNDNGKPDFEPGFLNGRFLLISIVYLVSYNILQMNLFKVPWTQIGWYDEDFHNSNSSDSEVIILQWTKIFREYRYYESPRILTSDNDKCPYLEPSNEASSKFSKCRITFDRRYLERSNALVFHSFDLMTEDVPKKRSKEQLWVYLQQECPIYTKLNLQAYPNIFNWTMTYRRDSDVYHPYAQIEELSEALPVATGQSIQLRNKTRLAAWIVSSCDSYSRRENLVQNLQKYIPVDVFGWCGQECPKEGDCYAHIANKYKFYLSFENSLCTDYITEKFFNAMKQNLVPVVYGGTHTEDYSMIAPKDSYIDARNFKTAKDLADYLLFLDKNDEAYLKYFQWKTKFKVVIGQGWCNICQKVFKQVRLPPQQRNYKWYKDLWKWWNSMSYDTNIEMDEAMQSSLVEGQSYNFRLGPPACQSAKDFGNGNGKPDFEPGFLNGRIYGKVGQWARDLVF</sequence>
<keyword evidence="7" id="KW-0735">Signal-anchor</keyword>
<evidence type="ECO:0000256" key="12">
    <source>
        <dbReference type="RuleBase" id="RU003832"/>
    </source>
</evidence>
<dbReference type="Proteomes" id="UP001642540">
    <property type="component" value="Unassembled WGS sequence"/>
</dbReference>
<keyword evidence="10" id="KW-0472">Membrane</keyword>
<evidence type="ECO:0000256" key="2">
    <source>
        <dbReference type="ARBA" id="ARBA00004922"/>
    </source>
</evidence>
<evidence type="ECO:0000256" key="7">
    <source>
        <dbReference type="ARBA" id="ARBA00022968"/>
    </source>
</evidence>
<evidence type="ECO:0000256" key="5">
    <source>
        <dbReference type="ARBA" id="ARBA00022679"/>
    </source>
</evidence>
<dbReference type="Pfam" id="PF17039">
    <property type="entry name" value="Glyco_tran_10_N"/>
    <property type="match status" value="1"/>
</dbReference>
<comment type="similarity">
    <text evidence="3 12">Belongs to the glycosyltransferase 10 family.</text>
</comment>
<keyword evidence="16" id="KW-1185">Reference proteome</keyword>
<feature type="domain" description="Fucosyltransferase C-terminal" evidence="13">
    <location>
        <begin position="546"/>
        <end position="724"/>
    </location>
</feature>
<evidence type="ECO:0000256" key="6">
    <source>
        <dbReference type="ARBA" id="ARBA00022692"/>
    </source>
</evidence>
<evidence type="ECO:0000256" key="10">
    <source>
        <dbReference type="ARBA" id="ARBA00023136"/>
    </source>
</evidence>
<evidence type="ECO:0000259" key="14">
    <source>
        <dbReference type="Pfam" id="PF17039"/>
    </source>
</evidence>
<dbReference type="PANTHER" id="PTHR48438:SF1">
    <property type="entry name" value="ALPHA-(1,3)-FUCOSYLTRANSFERASE C-RELATED"/>
    <property type="match status" value="1"/>
</dbReference>
<keyword evidence="11" id="KW-0325">Glycoprotein</keyword>
<keyword evidence="4 12" id="KW-0328">Glycosyltransferase</keyword>
<dbReference type="InterPro" id="IPR038577">
    <property type="entry name" value="GT10-like_C_sf"/>
</dbReference>
<keyword evidence="8" id="KW-1133">Transmembrane helix</keyword>
<dbReference type="PANTHER" id="PTHR48438">
    <property type="entry name" value="ALPHA-(1,3)-FUCOSYLTRANSFERASE C-RELATED"/>
    <property type="match status" value="1"/>
</dbReference>
<protein>
    <recommendedName>
        <fullName evidence="12">Fucosyltransferase</fullName>
        <ecNumber evidence="12">2.4.1.-</ecNumber>
    </recommendedName>
</protein>
<evidence type="ECO:0000256" key="3">
    <source>
        <dbReference type="ARBA" id="ARBA00008919"/>
    </source>
</evidence>
<evidence type="ECO:0000256" key="8">
    <source>
        <dbReference type="ARBA" id="ARBA00022989"/>
    </source>
</evidence>
<evidence type="ECO:0000313" key="16">
    <source>
        <dbReference type="Proteomes" id="UP001642540"/>
    </source>
</evidence>
<organism evidence="15 16">
    <name type="scientific">Orchesella dallaii</name>
    <dbReference type="NCBI Taxonomy" id="48710"/>
    <lineage>
        <taxon>Eukaryota</taxon>
        <taxon>Metazoa</taxon>
        <taxon>Ecdysozoa</taxon>
        <taxon>Arthropoda</taxon>
        <taxon>Hexapoda</taxon>
        <taxon>Collembola</taxon>
        <taxon>Entomobryomorpha</taxon>
        <taxon>Entomobryoidea</taxon>
        <taxon>Orchesellidae</taxon>
        <taxon>Orchesellinae</taxon>
        <taxon>Orchesella</taxon>
    </lineage>
</organism>
<reference evidence="15 16" key="1">
    <citation type="submission" date="2024-08" db="EMBL/GenBank/DDBJ databases">
        <authorList>
            <person name="Cucini C."/>
            <person name="Frati F."/>
        </authorList>
    </citation>
    <scope>NUCLEOTIDE SEQUENCE [LARGE SCALE GENOMIC DNA]</scope>
</reference>
<dbReference type="SUPFAM" id="SSF53756">
    <property type="entry name" value="UDP-Glycosyltransferase/glycogen phosphorylase"/>
    <property type="match status" value="2"/>
</dbReference>
<evidence type="ECO:0000256" key="1">
    <source>
        <dbReference type="ARBA" id="ARBA00004447"/>
    </source>
</evidence>
<keyword evidence="6 12" id="KW-0812">Transmembrane</keyword>
<comment type="caution">
    <text evidence="15">The sequence shown here is derived from an EMBL/GenBank/DDBJ whole genome shotgun (WGS) entry which is preliminary data.</text>
</comment>
<dbReference type="Pfam" id="PF00852">
    <property type="entry name" value="Glyco_transf_10"/>
    <property type="match status" value="2"/>
</dbReference>
<feature type="domain" description="Fucosyltransferase N-terminal" evidence="14">
    <location>
        <begin position="405"/>
        <end position="525"/>
    </location>
</feature>
<keyword evidence="9 12" id="KW-0333">Golgi apparatus</keyword>
<name>A0ABP1Q5U0_9HEXA</name>
<feature type="domain" description="Fucosyltransferase C-terminal" evidence="13">
    <location>
        <begin position="126"/>
        <end position="304"/>
    </location>
</feature>
<dbReference type="InterPro" id="IPR055270">
    <property type="entry name" value="Glyco_tran_10_C"/>
</dbReference>